<comment type="caution">
    <text evidence="1">The sequence shown here is derived from an EMBL/GenBank/DDBJ whole genome shotgun (WGS) entry which is preliminary data.</text>
</comment>
<keyword evidence="2" id="KW-1185">Reference proteome</keyword>
<dbReference type="AlphaFoldDB" id="A0A6N7VSX1"/>
<organism evidence="1 2">
    <name type="scientific">Anaerococcus porci</name>
    <dbReference type="NCBI Taxonomy" id="2652269"/>
    <lineage>
        <taxon>Bacteria</taxon>
        <taxon>Bacillati</taxon>
        <taxon>Bacillota</taxon>
        <taxon>Tissierellia</taxon>
        <taxon>Tissierellales</taxon>
        <taxon>Peptoniphilaceae</taxon>
        <taxon>Anaerococcus</taxon>
    </lineage>
</organism>
<protein>
    <submittedName>
        <fullName evidence="1">Uncharacterized protein</fullName>
    </submittedName>
</protein>
<dbReference type="Proteomes" id="UP000441925">
    <property type="component" value="Unassembled WGS sequence"/>
</dbReference>
<evidence type="ECO:0000313" key="1">
    <source>
        <dbReference type="EMBL" id="MSS77952.1"/>
    </source>
</evidence>
<accession>A0A6N7VSX1</accession>
<proteinExistence type="predicted"/>
<dbReference type="EMBL" id="VULQ01000006">
    <property type="protein sequence ID" value="MSS77952.1"/>
    <property type="molecule type" value="Genomic_DNA"/>
</dbReference>
<reference evidence="1 2" key="1">
    <citation type="submission" date="2019-08" db="EMBL/GenBank/DDBJ databases">
        <title>In-depth cultivation of the pig gut microbiome towards novel bacterial diversity and tailored functional studies.</title>
        <authorList>
            <person name="Wylensek D."/>
            <person name="Hitch T.C.A."/>
            <person name="Clavel T."/>
        </authorList>
    </citation>
    <scope>NUCLEOTIDE SEQUENCE [LARGE SCALE GENOMIC DNA]</scope>
    <source>
        <strain evidence="1 2">WCA-380-WT-2B</strain>
    </source>
</reference>
<sequence length="68" mass="8061">MWVKNNDKVFEQVLKDYGLEDLNKEDLEIFYNNSIDSKGGIQGIVLQNYIMIRQLDRLSKNIEKLLEK</sequence>
<gene>
    <name evidence="1" type="ORF">FYJ26_05905</name>
</gene>
<evidence type="ECO:0000313" key="2">
    <source>
        <dbReference type="Proteomes" id="UP000441925"/>
    </source>
</evidence>
<name>A0A6N7VSX1_9FIRM</name>